<sequence length="156" mass="17130">MAGVAPRGRAEEAMRNVPLLLLPLAVGACVSTIPITSITLAPPSEKLTRRESIREVIGSHREEIRDCYLQALRTRGSIPDGKVVVRFGILADGTVKECQVEFSSMDSPMLERCVQDRVLTWVFPREDAPGTTVVTYPFLFMRNAPEAPKPPPAATQ</sequence>
<feature type="transmembrane region" description="Helical" evidence="5">
    <location>
        <begin position="20"/>
        <end position="41"/>
    </location>
</feature>
<reference evidence="7 8" key="1">
    <citation type="submission" date="2019-08" db="EMBL/GenBank/DDBJ databases">
        <title>Archangium and Cystobacter genomes.</title>
        <authorList>
            <person name="Chen I.-C.K."/>
            <person name="Wielgoss S."/>
        </authorList>
    </citation>
    <scope>NUCLEOTIDE SEQUENCE [LARGE SCALE GENOMIC DNA]</scope>
    <source>
        <strain evidence="7 8">Cbm 6</strain>
    </source>
</reference>
<evidence type="ECO:0000259" key="6">
    <source>
        <dbReference type="Pfam" id="PF03544"/>
    </source>
</evidence>
<dbReference type="EMBL" id="CP043494">
    <property type="protein sequence ID" value="WNG50939.1"/>
    <property type="molecule type" value="Genomic_DNA"/>
</dbReference>
<keyword evidence="4 5" id="KW-0472">Membrane</keyword>
<evidence type="ECO:0000256" key="4">
    <source>
        <dbReference type="ARBA" id="ARBA00023136"/>
    </source>
</evidence>
<dbReference type="Proteomes" id="UP001611383">
    <property type="component" value="Chromosome"/>
</dbReference>
<protein>
    <submittedName>
        <fullName evidence="7">TonB family protein</fullName>
    </submittedName>
</protein>
<accession>A0ABY9X6I3</accession>
<dbReference type="SUPFAM" id="SSF74653">
    <property type="entry name" value="TolA/TonB C-terminal domain"/>
    <property type="match status" value="1"/>
</dbReference>
<dbReference type="NCBIfam" id="NF033768">
    <property type="entry name" value="myxo_SS_tail"/>
    <property type="match status" value="1"/>
</dbReference>
<evidence type="ECO:0000313" key="7">
    <source>
        <dbReference type="EMBL" id="WNG50939.1"/>
    </source>
</evidence>
<keyword evidence="2 5" id="KW-0812">Transmembrane</keyword>
<keyword evidence="3 5" id="KW-1133">Transmembrane helix</keyword>
<evidence type="ECO:0000256" key="3">
    <source>
        <dbReference type="ARBA" id="ARBA00022989"/>
    </source>
</evidence>
<proteinExistence type="predicted"/>
<evidence type="ECO:0000256" key="5">
    <source>
        <dbReference type="SAM" id="Phobius"/>
    </source>
</evidence>
<dbReference type="InterPro" id="IPR049806">
    <property type="entry name" value="MasK-like_C"/>
</dbReference>
<evidence type="ECO:0000256" key="1">
    <source>
        <dbReference type="ARBA" id="ARBA00004167"/>
    </source>
</evidence>
<evidence type="ECO:0000256" key="2">
    <source>
        <dbReference type="ARBA" id="ARBA00022692"/>
    </source>
</evidence>
<keyword evidence="8" id="KW-1185">Reference proteome</keyword>
<dbReference type="Pfam" id="PF03544">
    <property type="entry name" value="TonB_C"/>
    <property type="match status" value="1"/>
</dbReference>
<organism evidence="7 8">
    <name type="scientific">Archangium minus</name>
    <dbReference type="NCBI Taxonomy" id="83450"/>
    <lineage>
        <taxon>Bacteria</taxon>
        <taxon>Pseudomonadati</taxon>
        <taxon>Myxococcota</taxon>
        <taxon>Myxococcia</taxon>
        <taxon>Myxococcales</taxon>
        <taxon>Cystobacterineae</taxon>
        <taxon>Archangiaceae</taxon>
        <taxon>Archangium</taxon>
    </lineage>
</organism>
<evidence type="ECO:0000313" key="8">
    <source>
        <dbReference type="Proteomes" id="UP001611383"/>
    </source>
</evidence>
<dbReference type="PROSITE" id="PS51257">
    <property type="entry name" value="PROKAR_LIPOPROTEIN"/>
    <property type="match status" value="1"/>
</dbReference>
<name>A0ABY9X6I3_9BACT</name>
<dbReference type="InterPro" id="IPR037682">
    <property type="entry name" value="TonB_C"/>
</dbReference>
<comment type="subcellular location">
    <subcellularLocation>
        <location evidence="1">Membrane</location>
        <topology evidence="1">Single-pass membrane protein</topology>
    </subcellularLocation>
</comment>
<dbReference type="InterPro" id="IPR006260">
    <property type="entry name" value="TonB/TolA_C"/>
</dbReference>
<gene>
    <name evidence="7" type="ORF">F0U60_47530</name>
</gene>
<feature type="domain" description="TonB C-terminal" evidence="6">
    <location>
        <begin position="80"/>
        <end position="128"/>
    </location>
</feature>
<dbReference type="NCBIfam" id="TIGR01352">
    <property type="entry name" value="tonB_Cterm"/>
    <property type="match status" value="1"/>
</dbReference>